<dbReference type="Proteomes" id="UP001207930">
    <property type="component" value="Unassembled WGS sequence"/>
</dbReference>
<name>A0ABT3FM68_9BACT</name>
<dbReference type="PROSITE" id="PS50930">
    <property type="entry name" value="HTH_LYTTR"/>
    <property type="match status" value="1"/>
</dbReference>
<dbReference type="PANTHER" id="PTHR37299">
    <property type="entry name" value="TRANSCRIPTIONAL REGULATOR-RELATED"/>
    <property type="match status" value="1"/>
</dbReference>
<dbReference type="InterPro" id="IPR046947">
    <property type="entry name" value="LytR-like"/>
</dbReference>
<organism evidence="2 3">
    <name type="scientific">Luteolibacter flavescens</name>
    <dbReference type="NCBI Taxonomy" id="1859460"/>
    <lineage>
        <taxon>Bacteria</taxon>
        <taxon>Pseudomonadati</taxon>
        <taxon>Verrucomicrobiota</taxon>
        <taxon>Verrucomicrobiia</taxon>
        <taxon>Verrucomicrobiales</taxon>
        <taxon>Verrucomicrobiaceae</taxon>
        <taxon>Luteolibacter</taxon>
    </lineage>
</organism>
<dbReference type="Gene3D" id="2.40.50.1020">
    <property type="entry name" value="LytTr DNA-binding domain"/>
    <property type="match status" value="1"/>
</dbReference>
<reference evidence="2 3" key="1">
    <citation type="submission" date="2022-10" db="EMBL/GenBank/DDBJ databases">
        <title>Luteolibacter flavescens strain MCCC 1K03193, whole genome shotgun sequencing project.</title>
        <authorList>
            <person name="Zhao G."/>
            <person name="Shen L."/>
        </authorList>
    </citation>
    <scope>NUCLEOTIDE SEQUENCE [LARGE SCALE GENOMIC DNA]</scope>
    <source>
        <strain evidence="2 3">MCCC 1K03193</strain>
    </source>
</reference>
<gene>
    <name evidence="2" type="ORF">OKA04_04945</name>
</gene>
<keyword evidence="2" id="KW-0238">DNA-binding</keyword>
<dbReference type="InterPro" id="IPR029016">
    <property type="entry name" value="GAF-like_dom_sf"/>
</dbReference>
<evidence type="ECO:0000313" key="2">
    <source>
        <dbReference type="EMBL" id="MCW1884065.1"/>
    </source>
</evidence>
<dbReference type="InterPro" id="IPR007492">
    <property type="entry name" value="LytTR_DNA-bd_dom"/>
</dbReference>
<dbReference type="Gene3D" id="3.30.450.40">
    <property type="match status" value="1"/>
</dbReference>
<evidence type="ECO:0000313" key="3">
    <source>
        <dbReference type="Proteomes" id="UP001207930"/>
    </source>
</evidence>
<accession>A0ABT3FM68</accession>
<dbReference type="SMART" id="SM00850">
    <property type="entry name" value="LytTR"/>
    <property type="match status" value="1"/>
</dbReference>
<proteinExistence type="predicted"/>
<dbReference type="GO" id="GO:0003677">
    <property type="term" value="F:DNA binding"/>
    <property type="evidence" value="ECO:0007669"/>
    <property type="project" value="UniProtKB-KW"/>
</dbReference>
<dbReference type="Pfam" id="PF04397">
    <property type="entry name" value="LytTR"/>
    <property type="match status" value="1"/>
</dbReference>
<dbReference type="PANTHER" id="PTHR37299:SF1">
    <property type="entry name" value="STAGE 0 SPORULATION PROTEIN A HOMOLOG"/>
    <property type="match status" value="1"/>
</dbReference>
<dbReference type="EMBL" id="JAPDDS010000002">
    <property type="protein sequence ID" value="MCW1884065.1"/>
    <property type="molecule type" value="Genomic_DNA"/>
</dbReference>
<dbReference type="SUPFAM" id="SSF55781">
    <property type="entry name" value="GAF domain-like"/>
    <property type="match status" value="1"/>
</dbReference>
<feature type="domain" description="HTH LytTR-type" evidence="1">
    <location>
        <begin position="185"/>
        <end position="288"/>
    </location>
</feature>
<evidence type="ECO:0000259" key="1">
    <source>
        <dbReference type="PROSITE" id="PS50930"/>
    </source>
</evidence>
<dbReference type="RefSeq" id="WP_264500025.1">
    <property type="nucleotide sequence ID" value="NZ_JAPDDS010000002.1"/>
</dbReference>
<keyword evidence="3" id="KW-1185">Reference proteome</keyword>
<protein>
    <submittedName>
        <fullName evidence="2">GAF domain-containing DNA-binding protein</fullName>
    </submittedName>
</protein>
<sequence length="288" mass="32652">MERLDGEDWKSVAGWLLAEDLDAGVNRVLGLLGRRHAADRVWVIRYDESFTFLWNTHEWVAPGITPQMGELQGLPVEAGQWMHEGLHQDGRLLIEDIGKMPRRARGLQAELQRQGIRSLLSLPVFREGRLAFQIGYDAVHARRDWPEVVFTELGDAVSLIANALWHRGPQGVAAFPAGDRESRLIHLKDGGSLVPVSEILWIEASGDYTIIHSRGKLRQTERRSVKEWESILPRKDFLRIHRGAIVQVSAIQRLDRSGGKWRLMLLPDGPQLPVGRAYHAAVRRRLGF</sequence>
<comment type="caution">
    <text evidence="2">The sequence shown here is derived from an EMBL/GenBank/DDBJ whole genome shotgun (WGS) entry which is preliminary data.</text>
</comment>